<dbReference type="InterPro" id="IPR050339">
    <property type="entry name" value="CC_SR_Kinase"/>
</dbReference>
<dbReference type="GO" id="GO:0004713">
    <property type="term" value="F:protein tyrosine kinase activity"/>
    <property type="evidence" value="ECO:0007669"/>
    <property type="project" value="InterPro"/>
</dbReference>
<feature type="compositionally biased region" description="Basic and acidic residues" evidence="5">
    <location>
        <begin position="298"/>
        <end position="314"/>
    </location>
</feature>
<reference evidence="7 8" key="1">
    <citation type="submission" date="2019-01" db="EMBL/GenBank/DDBJ databases">
        <title>A draft genome assembly of the solar-powered sea slug Elysia chlorotica.</title>
        <authorList>
            <person name="Cai H."/>
            <person name="Li Q."/>
            <person name="Fang X."/>
            <person name="Li J."/>
            <person name="Curtis N.E."/>
            <person name="Altenburger A."/>
            <person name="Shibata T."/>
            <person name="Feng M."/>
            <person name="Maeda T."/>
            <person name="Schwartz J.A."/>
            <person name="Shigenobu S."/>
            <person name="Lundholm N."/>
            <person name="Nishiyama T."/>
            <person name="Yang H."/>
            <person name="Hasebe M."/>
            <person name="Li S."/>
            <person name="Pierce S.K."/>
            <person name="Wang J."/>
        </authorList>
    </citation>
    <scope>NUCLEOTIDE SEQUENCE [LARGE SCALE GENOMIC DNA]</scope>
    <source>
        <strain evidence="7">EC2010</strain>
        <tissue evidence="7">Whole organism of an adult</tissue>
    </source>
</reference>
<keyword evidence="8" id="KW-1185">Reference proteome</keyword>
<dbReference type="SUPFAM" id="SSF56112">
    <property type="entry name" value="Protein kinase-like (PK-like)"/>
    <property type="match status" value="1"/>
</dbReference>
<dbReference type="PROSITE" id="PS50011">
    <property type="entry name" value="PROTEIN_KINASE_DOM"/>
    <property type="match status" value="1"/>
</dbReference>
<dbReference type="InterPro" id="IPR000719">
    <property type="entry name" value="Prot_kinase_dom"/>
</dbReference>
<feature type="compositionally biased region" description="Basic and acidic residues" evidence="5">
    <location>
        <begin position="196"/>
        <end position="208"/>
    </location>
</feature>
<protein>
    <recommendedName>
        <fullName evidence="6">Protein kinase domain-containing protein</fullName>
    </recommendedName>
</protein>
<dbReference type="PROSITE" id="PS00109">
    <property type="entry name" value="PROTEIN_KINASE_TYR"/>
    <property type="match status" value="1"/>
</dbReference>
<dbReference type="Gene3D" id="1.10.510.10">
    <property type="entry name" value="Transferase(Phosphotransferase) domain 1"/>
    <property type="match status" value="1"/>
</dbReference>
<feature type="compositionally biased region" description="Low complexity" evidence="5">
    <location>
        <begin position="170"/>
        <end position="180"/>
    </location>
</feature>
<evidence type="ECO:0000313" key="8">
    <source>
        <dbReference type="Proteomes" id="UP000271974"/>
    </source>
</evidence>
<feature type="region of interest" description="Disordered" evidence="5">
    <location>
        <begin position="24"/>
        <end position="73"/>
    </location>
</feature>
<dbReference type="AlphaFoldDB" id="A0A3S1C5I8"/>
<keyword evidence="3" id="KW-0418">Kinase</keyword>
<comment type="caution">
    <text evidence="7">The sequence shown here is derived from an EMBL/GenBank/DDBJ whole genome shotgun (WGS) entry which is preliminary data.</text>
</comment>
<dbReference type="Pfam" id="PF00069">
    <property type="entry name" value="Pkinase"/>
    <property type="match status" value="1"/>
</dbReference>
<feature type="compositionally biased region" description="Low complexity" evidence="5">
    <location>
        <begin position="280"/>
        <end position="295"/>
    </location>
</feature>
<dbReference type="CDD" id="cd00180">
    <property type="entry name" value="PKc"/>
    <property type="match status" value="1"/>
</dbReference>
<feature type="region of interest" description="Disordered" evidence="5">
    <location>
        <begin position="167"/>
        <end position="229"/>
    </location>
</feature>
<name>A0A3S1C5I8_ELYCH</name>
<proteinExistence type="predicted"/>
<evidence type="ECO:0000256" key="2">
    <source>
        <dbReference type="ARBA" id="ARBA00022741"/>
    </source>
</evidence>
<feature type="region of interest" description="Disordered" evidence="5">
    <location>
        <begin position="279"/>
        <end position="319"/>
    </location>
</feature>
<dbReference type="Proteomes" id="UP000271974">
    <property type="component" value="Unassembled WGS sequence"/>
</dbReference>
<dbReference type="GO" id="GO:0005634">
    <property type="term" value="C:nucleus"/>
    <property type="evidence" value="ECO:0007669"/>
    <property type="project" value="TreeGrafter"/>
</dbReference>
<dbReference type="OrthoDB" id="4062651at2759"/>
<dbReference type="InterPro" id="IPR008266">
    <property type="entry name" value="Tyr_kinase_AS"/>
</dbReference>
<evidence type="ECO:0000256" key="3">
    <source>
        <dbReference type="ARBA" id="ARBA00022777"/>
    </source>
</evidence>
<dbReference type="PANTHER" id="PTHR11042">
    <property type="entry name" value="EUKARYOTIC TRANSLATION INITIATION FACTOR 2-ALPHA KINASE EIF2-ALPHA KINASE -RELATED"/>
    <property type="match status" value="1"/>
</dbReference>
<evidence type="ECO:0000259" key="6">
    <source>
        <dbReference type="PROSITE" id="PS50011"/>
    </source>
</evidence>
<evidence type="ECO:0000256" key="1">
    <source>
        <dbReference type="ARBA" id="ARBA00022679"/>
    </source>
</evidence>
<keyword evidence="2" id="KW-0547">Nucleotide-binding</keyword>
<accession>A0A3S1C5I8</accession>
<gene>
    <name evidence="7" type="ORF">EGW08_008658</name>
</gene>
<sequence length="563" mass="62612">MDYRDGLSSPDKIFTLQDATYMPGNDVVGSKSVVDKRELKRPGPEKIPTPGSSRKTSEESTLSESSIDTEGTCINNGQKSIAFSSSQAIYYPTDNPESGRPYSSLNFIYSPDVSDISDAEDSEPPVKRQNCGIKFPQYDLSDSGIKKALLQLYGSLPIVERKPVGEITQSSTEVSESSDFSIDDRSILTSQSNPENPREGPAKPEISRDGATNSNVATTDQSTSGLTSQACVGNNDFSANQQGGINDLRVNQQDGNIVPMEQDLDLSHVNGAAMIPLEIQGSSDSEGQDSSDNQSVRSESRKIKPDKRNSDRAHPYKFPFKCSNKPKLNTAGVLEYSDWNFPSLDPKSAALDVLELRKISYLGGPDKFDVMLCEQTQAAKKKFVLKFYPRNSERFLREKTAVQPIRHPNVATPSSFRSLPNISFTVTNYFPRGSLARYIGELDICTIVRYFIKIANALAFLHAHNVVHRDLRPQNIMIDDDDNPMIADFDMADTLRPEVPDGRRRTKADIDFALHYGTKTDAYSLGAVLHCMMFEVPYHEYYDFYDQASKAKMPDCTIMKLLK</sequence>
<feature type="compositionally biased region" description="Low complexity" evidence="5">
    <location>
        <begin position="59"/>
        <end position="70"/>
    </location>
</feature>
<feature type="compositionally biased region" description="Polar residues" evidence="5">
    <location>
        <begin position="210"/>
        <end position="229"/>
    </location>
</feature>
<feature type="domain" description="Protein kinase" evidence="6">
    <location>
        <begin position="356"/>
        <end position="563"/>
    </location>
</feature>
<evidence type="ECO:0000256" key="4">
    <source>
        <dbReference type="ARBA" id="ARBA00022840"/>
    </source>
</evidence>
<dbReference type="SMART" id="SM00219">
    <property type="entry name" value="TyrKc"/>
    <property type="match status" value="1"/>
</dbReference>
<keyword evidence="4" id="KW-0067">ATP-binding</keyword>
<dbReference type="InterPro" id="IPR011009">
    <property type="entry name" value="Kinase-like_dom_sf"/>
</dbReference>
<evidence type="ECO:0000313" key="7">
    <source>
        <dbReference type="EMBL" id="RUS83552.1"/>
    </source>
</evidence>
<dbReference type="GO" id="GO:0005737">
    <property type="term" value="C:cytoplasm"/>
    <property type="evidence" value="ECO:0007669"/>
    <property type="project" value="TreeGrafter"/>
</dbReference>
<evidence type="ECO:0000256" key="5">
    <source>
        <dbReference type="SAM" id="MobiDB-lite"/>
    </source>
</evidence>
<keyword evidence="1" id="KW-0808">Transferase</keyword>
<dbReference type="GO" id="GO:0005524">
    <property type="term" value="F:ATP binding"/>
    <property type="evidence" value="ECO:0007669"/>
    <property type="project" value="UniProtKB-KW"/>
</dbReference>
<dbReference type="STRING" id="188477.A0A3S1C5I8"/>
<dbReference type="InterPro" id="IPR020635">
    <property type="entry name" value="Tyr_kinase_cat_dom"/>
</dbReference>
<dbReference type="EMBL" id="RQTK01000239">
    <property type="protein sequence ID" value="RUS83552.1"/>
    <property type="molecule type" value="Genomic_DNA"/>
</dbReference>
<organism evidence="7 8">
    <name type="scientific">Elysia chlorotica</name>
    <name type="common">Eastern emerald elysia</name>
    <name type="synonym">Sea slug</name>
    <dbReference type="NCBI Taxonomy" id="188477"/>
    <lineage>
        <taxon>Eukaryota</taxon>
        <taxon>Metazoa</taxon>
        <taxon>Spiralia</taxon>
        <taxon>Lophotrochozoa</taxon>
        <taxon>Mollusca</taxon>
        <taxon>Gastropoda</taxon>
        <taxon>Heterobranchia</taxon>
        <taxon>Euthyneura</taxon>
        <taxon>Panpulmonata</taxon>
        <taxon>Sacoglossa</taxon>
        <taxon>Placobranchoidea</taxon>
        <taxon>Plakobranchidae</taxon>
        <taxon>Elysia</taxon>
    </lineage>
</organism>
<feature type="compositionally biased region" description="Basic and acidic residues" evidence="5">
    <location>
        <begin position="33"/>
        <end position="44"/>
    </location>
</feature>